<dbReference type="PANTHER" id="PTHR12049">
    <property type="entry name" value="PROTEIN ARGININE METHYLTRANSFERASE NDUFAF7, MITOCHONDRIAL"/>
    <property type="match status" value="1"/>
</dbReference>
<dbReference type="RefSeq" id="WP_245978430.1">
    <property type="nucleotide sequence ID" value="NZ_AP019700.1"/>
</dbReference>
<protein>
    <submittedName>
        <fullName evidence="3">SAM-dependent MidA family methyltransferase</fullName>
    </submittedName>
</protein>
<dbReference type="InterPro" id="IPR038375">
    <property type="entry name" value="NDUFAF7_sf"/>
</dbReference>
<dbReference type="Pfam" id="PF02636">
    <property type="entry name" value="Methyltransf_28"/>
    <property type="match status" value="1"/>
</dbReference>
<keyword evidence="4" id="KW-1185">Reference proteome</keyword>
<dbReference type="Gene3D" id="3.40.50.12710">
    <property type="match status" value="1"/>
</dbReference>
<accession>A0A3N1L1Z8</accession>
<reference evidence="3 4" key="1">
    <citation type="submission" date="2018-11" db="EMBL/GenBank/DDBJ databases">
        <title>Genomic Encyclopedia of Type Strains, Phase IV (KMG-IV): sequencing the most valuable type-strain genomes for metagenomic binning, comparative biology and taxonomic classification.</title>
        <authorList>
            <person name="Goeker M."/>
        </authorList>
    </citation>
    <scope>NUCLEOTIDE SEQUENCE [LARGE SCALE GENOMIC DNA]</scope>
    <source>
        <strain evidence="3 4">DSM 5900</strain>
    </source>
</reference>
<dbReference type="Proteomes" id="UP000278222">
    <property type="component" value="Unassembled WGS sequence"/>
</dbReference>
<keyword evidence="1 3" id="KW-0489">Methyltransferase</keyword>
<dbReference type="PANTHER" id="PTHR12049:SF7">
    <property type="entry name" value="PROTEIN ARGININE METHYLTRANSFERASE NDUFAF7, MITOCHONDRIAL"/>
    <property type="match status" value="1"/>
</dbReference>
<dbReference type="InterPro" id="IPR029063">
    <property type="entry name" value="SAM-dependent_MTases_sf"/>
</dbReference>
<keyword evidence="2 3" id="KW-0808">Transferase</keyword>
<sequence length="367" mass="38280">MTLEQRIAARIRAGGPITVAAFMATALQDPDGGYYRGTDPLGRGGDFTTAPEISQMFGEMIGLWCADGWRADGAPDPFDLVELGPGRGTLMADALRAAAALPAFGQAMRLHLVESSPALRQRQAALLAGARPTWHDRADPLPAGPRWVVANEFLDALPVHQLVRTASGWRERGVGLDGDGNLTFVDDLPVPDALMPAQDQPVGTVVERRPEAEALVADLARAILTHGGRAIFIDYGYAAGHGDTLQAVREHGRVSVLDAPGQVDLSAHVAFADLAAAVVATGGQAWGPVPQGRFLQSLGILARAERLAARRPDARATIAAALHRLIGAGAMGTLFKVFAITRPGGPPPAGFTAADAAPPDAHRGAAA</sequence>
<dbReference type="GO" id="GO:0035243">
    <property type="term" value="F:protein-arginine omega-N symmetric methyltransferase activity"/>
    <property type="evidence" value="ECO:0007669"/>
    <property type="project" value="TreeGrafter"/>
</dbReference>
<evidence type="ECO:0000313" key="3">
    <source>
        <dbReference type="EMBL" id="ROP84618.1"/>
    </source>
</evidence>
<evidence type="ECO:0000256" key="2">
    <source>
        <dbReference type="ARBA" id="ARBA00022679"/>
    </source>
</evidence>
<dbReference type="SUPFAM" id="SSF53335">
    <property type="entry name" value="S-adenosyl-L-methionine-dependent methyltransferases"/>
    <property type="match status" value="1"/>
</dbReference>
<organism evidence="3 4">
    <name type="scientific">Stella humosa</name>
    <dbReference type="NCBI Taxonomy" id="94"/>
    <lineage>
        <taxon>Bacteria</taxon>
        <taxon>Pseudomonadati</taxon>
        <taxon>Pseudomonadota</taxon>
        <taxon>Alphaproteobacteria</taxon>
        <taxon>Rhodospirillales</taxon>
        <taxon>Stellaceae</taxon>
        <taxon>Stella</taxon>
    </lineage>
</organism>
<gene>
    <name evidence="3" type="ORF">EDC65_3973</name>
</gene>
<dbReference type="AlphaFoldDB" id="A0A3N1L1Z8"/>
<dbReference type="GO" id="GO:0032259">
    <property type="term" value="P:methylation"/>
    <property type="evidence" value="ECO:0007669"/>
    <property type="project" value="UniProtKB-KW"/>
</dbReference>
<evidence type="ECO:0000313" key="4">
    <source>
        <dbReference type="Proteomes" id="UP000278222"/>
    </source>
</evidence>
<dbReference type="InterPro" id="IPR003788">
    <property type="entry name" value="NDUFAF7"/>
</dbReference>
<dbReference type="EMBL" id="RJKX01000015">
    <property type="protein sequence ID" value="ROP84618.1"/>
    <property type="molecule type" value="Genomic_DNA"/>
</dbReference>
<name>A0A3N1L1Z8_9PROT</name>
<evidence type="ECO:0000256" key="1">
    <source>
        <dbReference type="ARBA" id="ARBA00022603"/>
    </source>
</evidence>
<comment type="caution">
    <text evidence="3">The sequence shown here is derived from an EMBL/GenBank/DDBJ whole genome shotgun (WGS) entry which is preliminary data.</text>
</comment>
<proteinExistence type="predicted"/>